<comment type="caution">
    <text evidence="2">The sequence shown here is derived from an EMBL/GenBank/DDBJ whole genome shotgun (WGS) entry which is preliminary data.</text>
</comment>
<protein>
    <submittedName>
        <fullName evidence="2">Exported protein (Hyp15)</fullName>
    </submittedName>
</protein>
<feature type="transmembrane region" description="Helical" evidence="1">
    <location>
        <begin position="6"/>
        <end position="22"/>
    </location>
</feature>
<dbReference type="RefSeq" id="XP_019969874.1">
    <property type="nucleotide sequence ID" value="XM_020114122.1"/>
</dbReference>
<keyword evidence="1" id="KW-1133">Transmembrane helix</keyword>
<evidence type="ECO:0000256" key="1">
    <source>
        <dbReference type="SAM" id="Phobius"/>
    </source>
</evidence>
<evidence type="ECO:0000313" key="3">
    <source>
        <dbReference type="Proteomes" id="UP000076359"/>
    </source>
</evidence>
<keyword evidence="1" id="KW-0472">Membrane</keyword>
<dbReference type="KEGG" id="prei:PRSY57_0003000A"/>
<sequence length="28" mass="3590">MKFFYINIFLLFVSLRHFISLYKDYDKK</sequence>
<reference evidence="2 3" key="1">
    <citation type="journal article" date="2016" name="Nat. Commun.">
        <title>Genomes of cryptic chimpanzee Plasmodium species reveal key evolutionary events leading to human malaria.</title>
        <authorList>
            <person name="Sundararaman S.A."/>
            <person name="Plenderleith L.J."/>
            <person name="Liu W."/>
            <person name="Loy D.E."/>
            <person name="Learn G.H."/>
            <person name="Li Y."/>
            <person name="Shaw K.S."/>
            <person name="Ayouba A."/>
            <person name="Peeters M."/>
            <person name="Speede S."/>
            <person name="Shaw G.M."/>
            <person name="Bushman F.D."/>
            <person name="Brisson D."/>
            <person name="Rayner J.C."/>
            <person name="Sharp P.M."/>
            <person name="Hahn B.H."/>
        </authorList>
    </citation>
    <scope>NUCLEOTIDE SEQUENCE [LARGE SCALE GENOMIC DNA]</scope>
    <source>
        <strain evidence="2 3">SY57</strain>
    </source>
</reference>
<name>A0A151L3P0_PLARE</name>
<keyword evidence="1" id="KW-0812">Transmembrane</keyword>
<gene>
    <name evidence="2" type="ORF">PRSY57_0003000A</name>
</gene>
<dbReference type="Proteomes" id="UP000076359">
    <property type="component" value="Unassembled WGS sequence"/>
</dbReference>
<proteinExistence type="predicted"/>
<accession>A0A151L3P0</accession>
<dbReference type="EMBL" id="LVLA01000048">
    <property type="protein sequence ID" value="KYN93588.1"/>
    <property type="molecule type" value="Genomic_DNA"/>
</dbReference>
<evidence type="ECO:0000313" key="2">
    <source>
        <dbReference type="EMBL" id="KYN93588.1"/>
    </source>
</evidence>
<organism evidence="2 3">
    <name type="scientific">Plasmodium reichenowi</name>
    <dbReference type="NCBI Taxonomy" id="5854"/>
    <lineage>
        <taxon>Eukaryota</taxon>
        <taxon>Sar</taxon>
        <taxon>Alveolata</taxon>
        <taxon>Apicomplexa</taxon>
        <taxon>Aconoidasida</taxon>
        <taxon>Haemosporida</taxon>
        <taxon>Plasmodiidae</taxon>
        <taxon>Plasmodium</taxon>
        <taxon>Plasmodium (Laverania)</taxon>
    </lineage>
</organism>
<dbReference type="GeneID" id="30953491"/>
<feature type="non-terminal residue" evidence="2">
    <location>
        <position position="28"/>
    </location>
</feature>
<dbReference type="AlphaFoldDB" id="A0A151L3P0"/>